<keyword evidence="1" id="KW-0812">Transmembrane</keyword>
<accession>A0ABV2JH93</accession>
<organism evidence="3 4">
    <name type="scientific">Streptococcus porcorum</name>
    <dbReference type="NCBI Taxonomy" id="701526"/>
    <lineage>
        <taxon>Bacteria</taxon>
        <taxon>Bacillati</taxon>
        <taxon>Bacillota</taxon>
        <taxon>Bacilli</taxon>
        <taxon>Lactobacillales</taxon>
        <taxon>Streptococcaceae</taxon>
        <taxon>Streptococcus</taxon>
    </lineage>
</organism>
<dbReference type="InterPro" id="IPR012334">
    <property type="entry name" value="Pectin_lyas_fold"/>
</dbReference>
<evidence type="ECO:0000256" key="1">
    <source>
        <dbReference type="SAM" id="Phobius"/>
    </source>
</evidence>
<evidence type="ECO:0000313" key="4">
    <source>
        <dbReference type="Proteomes" id="UP001549037"/>
    </source>
</evidence>
<evidence type="ECO:0000259" key="2">
    <source>
        <dbReference type="Pfam" id="PF12708"/>
    </source>
</evidence>
<keyword evidence="1" id="KW-0472">Membrane</keyword>
<feature type="domain" description="Rhamnogalacturonase A/B/Epimerase-like pectate lyase" evidence="2">
    <location>
        <begin position="56"/>
        <end position="125"/>
    </location>
</feature>
<feature type="transmembrane region" description="Helical" evidence="1">
    <location>
        <begin position="20"/>
        <end position="41"/>
    </location>
</feature>
<dbReference type="SMART" id="SM00710">
    <property type="entry name" value="PbH1"/>
    <property type="match status" value="9"/>
</dbReference>
<gene>
    <name evidence="3" type="ORF">ABID28_001798</name>
</gene>
<comment type="caution">
    <text evidence="3">The sequence shown here is derived from an EMBL/GenBank/DDBJ whole genome shotgun (WGS) entry which is preliminary data.</text>
</comment>
<feature type="domain" description="Rhamnogalacturonase A/B/Epimerase-like pectate lyase" evidence="2">
    <location>
        <begin position="358"/>
        <end position="563"/>
    </location>
</feature>
<dbReference type="RefSeq" id="WP_354369839.1">
    <property type="nucleotide sequence ID" value="NZ_JBEPLN010000044.1"/>
</dbReference>
<keyword evidence="1" id="KW-1133">Transmembrane helix</keyword>
<dbReference type="Proteomes" id="UP001549037">
    <property type="component" value="Unassembled WGS sequence"/>
</dbReference>
<dbReference type="Gene3D" id="2.160.20.10">
    <property type="entry name" value="Single-stranded right-handed beta-helix, Pectin lyase-like"/>
    <property type="match status" value="2"/>
</dbReference>
<dbReference type="Pfam" id="PF12708">
    <property type="entry name" value="Pect-lyase_RHGA_epim"/>
    <property type="match status" value="2"/>
</dbReference>
<sequence>MTIKNNTQKKYSRIRNASILTLILAILLISISTIIFSNNLFSSNYESAINYVTPQQFGAKGDGISDDTEPMKKAIMSGKPIYLSKGKYLITKTILLTTNVYISGESQTSTTIISPNSYAFKGQYGYSSTIRNLTFKGYGVDQLSGSMLSNITFRGTQGLRNIRVSTLTSITFVNLEESGIDKLTDSKIINSNFINNKTAINLSSSNDNQIYMNRFNKNDYAITIRKASFNTINRNYFLNQKKQYIKINSADHLEIINNIIQNRQKDAVLLSGQYVKFTNNTFNNLPYPLKIHSLENSIISNNNGGDTKKFIDIKNSYQNNVIVQNNSKIKNDLSNNTFLTPTTPIETENLFKLEKHSFVSVKSFGAKGDGITDDTEAIKKALKTKKDIYFPNGNYIITETIILPQKITLFGLGSIKNWGSENTTDKGQVILTSLNQYAFKGGKNISFRNINFNGNGITKSESLSLSRTSFTGKHGILNIKSSVVSNSVFNKMNNFAIQTIHNTTIINSFIMNSRIAIKLNNSNNNFISTNKIEWNEIGIDINKSVNNKFTNNTFDRQTYYGIISNSSANIIVDNRFERNVSGHLLLTNSSDIVDGNVFYIKSIEDAGIGGMKPDISITALGNSENLTISNNLSLHNQSFTNKKIIRQSNNLLNGEISNKSNINLFGREFIYNSFPSLIYDFNSE</sequence>
<protein>
    <submittedName>
        <fullName evidence="3">Parallel beta-helix repeat protein</fullName>
    </submittedName>
</protein>
<reference evidence="3 4" key="1">
    <citation type="submission" date="2024-06" db="EMBL/GenBank/DDBJ databases">
        <title>Genomic Encyclopedia of Type Strains, Phase IV (KMG-IV): sequencing the most valuable type-strain genomes for metagenomic binning, comparative biology and taxonomic classification.</title>
        <authorList>
            <person name="Goeker M."/>
        </authorList>
    </citation>
    <scope>NUCLEOTIDE SEQUENCE [LARGE SCALE GENOMIC DNA]</scope>
    <source>
        <strain evidence="3 4">DSM 28302</strain>
    </source>
</reference>
<dbReference type="InterPro" id="IPR024535">
    <property type="entry name" value="RHGA/B-epi-like_pectate_lyase"/>
</dbReference>
<keyword evidence="4" id="KW-1185">Reference proteome</keyword>
<dbReference type="InterPro" id="IPR006626">
    <property type="entry name" value="PbH1"/>
</dbReference>
<dbReference type="EMBL" id="JBEPLN010000044">
    <property type="protein sequence ID" value="MET3635136.1"/>
    <property type="molecule type" value="Genomic_DNA"/>
</dbReference>
<dbReference type="InterPro" id="IPR011050">
    <property type="entry name" value="Pectin_lyase_fold/virulence"/>
</dbReference>
<proteinExistence type="predicted"/>
<dbReference type="SUPFAM" id="SSF51126">
    <property type="entry name" value="Pectin lyase-like"/>
    <property type="match status" value="2"/>
</dbReference>
<evidence type="ECO:0000313" key="3">
    <source>
        <dbReference type="EMBL" id="MET3635136.1"/>
    </source>
</evidence>
<name>A0ABV2JH93_9STRE</name>